<sequence>MRGNKLVYLRLTIINILAVGITAASYMGQVVILEKTTAL</sequence>
<feature type="transmembrane region" description="Helical" evidence="1">
    <location>
        <begin position="7"/>
        <end position="27"/>
    </location>
</feature>
<proteinExistence type="predicted"/>
<gene>
    <name evidence="2" type="ORF">ADIS_4242</name>
</gene>
<dbReference type="EMBL" id="AQHR01000109">
    <property type="protein sequence ID" value="EON75329.1"/>
    <property type="molecule type" value="Genomic_DNA"/>
</dbReference>
<comment type="caution">
    <text evidence="2">The sequence shown here is derived from an EMBL/GenBank/DDBJ whole genome shotgun (WGS) entry which is preliminary data.</text>
</comment>
<keyword evidence="1" id="KW-0812">Transmembrane</keyword>
<keyword evidence="1" id="KW-0472">Membrane</keyword>
<keyword evidence="1" id="KW-1133">Transmembrane helix</keyword>
<evidence type="ECO:0000313" key="3">
    <source>
        <dbReference type="Proteomes" id="UP000013909"/>
    </source>
</evidence>
<evidence type="ECO:0000313" key="2">
    <source>
        <dbReference type="EMBL" id="EON75329.1"/>
    </source>
</evidence>
<keyword evidence="3" id="KW-1185">Reference proteome</keyword>
<dbReference type="AlphaFoldDB" id="R7ZMT6"/>
<evidence type="ECO:0000256" key="1">
    <source>
        <dbReference type="SAM" id="Phobius"/>
    </source>
</evidence>
<accession>R7ZMT6</accession>
<dbReference type="Proteomes" id="UP000013909">
    <property type="component" value="Unassembled WGS sequence"/>
</dbReference>
<name>R7ZMT6_9BACT</name>
<organism evidence="2 3">
    <name type="scientific">Lunatimonas lonarensis</name>
    <dbReference type="NCBI Taxonomy" id="1232681"/>
    <lineage>
        <taxon>Bacteria</taxon>
        <taxon>Pseudomonadati</taxon>
        <taxon>Bacteroidota</taxon>
        <taxon>Cytophagia</taxon>
        <taxon>Cytophagales</taxon>
        <taxon>Cyclobacteriaceae</taxon>
    </lineage>
</organism>
<protein>
    <submittedName>
        <fullName evidence="2">Uncharacterized protein</fullName>
    </submittedName>
</protein>
<reference evidence="2 3" key="1">
    <citation type="submission" date="2013-02" db="EMBL/GenBank/DDBJ databases">
        <title>A novel strain isolated from Lonar lake, Maharashtra, India.</title>
        <authorList>
            <person name="Singh A."/>
        </authorList>
    </citation>
    <scope>NUCLEOTIDE SEQUENCE [LARGE SCALE GENOMIC DNA]</scope>
    <source>
        <strain evidence="2 3">AK24</strain>
    </source>
</reference>